<name>A0AA96RKR0_9BACL</name>
<dbReference type="AlphaFoldDB" id="A0AA96RKR0"/>
<organism evidence="2 3">
    <name type="scientific">Paenibacillus roseopurpureus</name>
    <dbReference type="NCBI Taxonomy" id="2918901"/>
    <lineage>
        <taxon>Bacteria</taxon>
        <taxon>Bacillati</taxon>
        <taxon>Bacillota</taxon>
        <taxon>Bacilli</taxon>
        <taxon>Bacillales</taxon>
        <taxon>Paenibacillaceae</taxon>
        <taxon>Paenibacillus</taxon>
    </lineage>
</organism>
<feature type="domain" description="PhnB-like" evidence="1">
    <location>
        <begin position="3"/>
        <end position="132"/>
    </location>
</feature>
<evidence type="ECO:0000313" key="3">
    <source>
        <dbReference type="Proteomes" id="UP001304650"/>
    </source>
</evidence>
<dbReference type="Proteomes" id="UP001304650">
    <property type="component" value="Chromosome"/>
</dbReference>
<dbReference type="PANTHER" id="PTHR33990:SF1">
    <property type="entry name" value="PROTEIN YJDN"/>
    <property type="match status" value="1"/>
</dbReference>
<dbReference type="Gene3D" id="3.10.180.10">
    <property type="entry name" value="2,3-Dihydroxybiphenyl 1,2-Dioxygenase, domain 1"/>
    <property type="match status" value="1"/>
</dbReference>
<proteinExistence type="predicted"/>
<dbReference type="RefSeq" id="WP_314795689.1">
    <property type="nucleotide sequence ID" value="NZ_CP130319.1"/>
</dbReference>
<dbReference type="CDD" id="cd06588">
    <property type="entry name" value="PhnB_like"/>
    <property type="match status" value="1"/>
</dbReference>
<dbReference type="Pfam" id="PF06983">
    <property type="entry name" value="3-dmu-9_3-mt"/>
    <property type="match status" value="1"/>
</dbReference>
<evidence type="ECO:0000313" key="2">
    <source>
        <dbReference type="EMBL" id="WNR42337.1"/>
    </source>
</evidence>
<keyword evidence="3" id="KW-1185">Reference proteome</keyword>
<dbReference type="EMBL" id="CP130319">
    <property type="protein sequence ID" value="WNR42337.1"/>
    <property type="molecule type" value="Genomic_DNA"/>
</dbReference>
<gene>
    <name evidence="2" type="ORF">MJB10_14445</name>
</gene>
<accession>A0AA96RKR0</accession>
<evidence type="ECO:0000259" key="1">
    <source>
        <dbReference type="Pfam" id="PF06983"/>
    </source>
</evidence>
<dbReference type="SUPFAM" id="SSF54593">
    <property type="entry name" value="Glyoxalase/Bleomycin resistance protein/Dihydroxybiphenyl dioxygenase"/>
    <property type="match status" value="1"/>
</dbReference>
<reference evidence="2" key="1">
    <citation type="submission" date="2022-02" db="EMBL/GenBank/DDBJ databases">
        <title>Paenibacillus sp. MBLB1832 Whole Genome Shotgun Sequencing.</title>
        <authorList>
            <person name="Hwang C.Y."/>
            <person name="Cho E.-S."/>
            <person name="Seo M.-J."/>
        </authorList>
    </citation>
    <scope>NUCLEOTIDE SEQUENCE</scope>
    <source>
        <strain evidence="2">MBLB1832</strain>
    </source>
</reference>
<dbReference type="PANTHER" id="PTHR33990">
    <property type="entry name" value="PROTEIN YJDN-RELATED"/>
    <property type="match status" value="1"/>
</dbReference>
<dbReference type="InterPro" id="IPR029068">
    <property type="entry name" value="Glyas_Bleomycin-R_OHBP_Dase"/>
</dbReference>
<dbReference type="KEGG" id="proo:MJB10_14445"/>
<dbReference type="InterPro" id="IPR028973">
    <property type="entry name" value="PhnB-like"/>
</dbReference>
<protein>
    <submittedName>
        <fullName evidence="2">VOC family protein</fullName>
    </submittedName>
</protein>
<sequence length="141" mass="15852">MSINIYLNFPGNTREVVAFYAEAFNQPAPKILAFGDMPQNPNYPLPEEAKNLVMHTRLELSGSTVMFSDTFPGMPFTAGNNFSMSLVSKDINEIKDAFHKLKEGGEVKMELQATDWSKLYGQVEDKFGILWQFNLDSGEGF</sequence>